<evidence type="ECO:0000313" key="2">
    <source>
        <dbReference type="EMBL" id="CAG8633611.1"/>
    </source>
</evidence>
<sequence length="373" mass="42694">MTENHIGVLEAEQKLVIKQEFTQQIKMYAKSATRSTMQILNQNSRPSTPLQTTNTSHEAHTSPGSMDSLSILSTSTRSKRKMANLPKYDQNIKIRLLECQSSESDYEENDYLADSADDEEDYIAQDADFFLDPFADNNEEGGWMLDGGSSVRNMLNSKTYEALELMKKSKKRDSCVLSVIRLGLSSIIDLSSEFPGGMHEWFGKDWPTLKAKALEHLNVTTKQFDDPVKIDIKKIMENCTSYYYSEAKKFILEKLMDESTGILHQQIMKCYYFVLDMFLSDPHVFVDKEGKKKNLSEMDYVIKFIGPILNIIFSDVQHLSLKWGETVAKTVHRKIDLRIVCRENDTELSHSECARAVTRVKITQGPQQMFANE</sequence>
<accession>A0A9N9GTK8</accession>
<dbReference type="Proteomes" id="UP000789508">
    <property type="component" value="Unassembled WGS sequence"/>
</dbReference>
<name>A0A9N9GTK8_9GLOM</name>
<evidence type="ECO:0000313" key="3">
    <source>
        <dbReference type="Proteomes" id="UP000789508"/>
    </source>
</evidence>
<feature type="region of interest" description="Disordered" evidence="1">
    <location>
        <begin position="43"/>
        <end position="70"/>
    </location>
</feature>
<dbReference type="AlphaFoldDB" id="A0A9N9GTK8"/>
<dbReference type="OrthoDB" id="2387761at2759"/>
<dbReference type="EMBL" id="CAJVPS010007321">
    <property type="protein sequence ID" value="CAG8633611.1"/>
    <property type="molecule type" value="Genomic_DNA"/>
</dbReference>
<keyword evidence="3" id="KW-1185">Reference proteome</keyword>
<organism evidence="2 3">
    <name type="scientific">Ambispora leptoticha</name>
    <dbReference type="NCBI Taxonomy" id="144679"/>
    <lineage>
        <taxon>Eukaryota</taxon>
        <taxon>Fungi</taxon>
        <taxon>Fungi incertae sedis</taxon>
        <taxon>Mucoromycota</taxon>
        <taxon>Glomeromycotina</taxon>
        <taxon>Glomeromycetes</taxon>
        <taxon>Archaeosporales</taxon>
        <taxon>Ambisporaceae</taxon>
        <taxon>Ambispora</taxon>
    </lineage>
</organism>
<comment type="caution">
    <text evidence="2">The sequence shown here is derived from an EMBL/GenBank/DDBJ whole genome shotgun (WGS) entry which is preliminary data.</text>
</comment>
<reference evidence="2" key="1">
    <citation type="submission" date="2021-06" db="EMBL/GenBank/DDBJ databases">
        <authorList>
            <person name="Kallberg Y."/>
            <person name="Tangrot J."/>
            <person name="Rosling A."/>
        </authorList>
    </citation>
    <scope>NUCLEOTIDE SEQUENCE</scope>
    <source>
        <strain evidence="2">FL130A</strain>
    </source>
</reference>
<gene>
    <name evidence="2" type="ORF">ALEPTO_LOCUS9451</name>
</gene>
<protein>
    <submittedName>
        <fullName evidence="2">9722_t:CDS:1</fullName>
    </submittedName>
</protein>
<proteinExistence type="predicted"/>
<evidence type="ECO:0000256" key="1">
    <source>
        <dbReference type="SAM" id="MobiDB-lite"/>
    </source>
</evidence>